<gene>
    <name evidence="3" type="ORF">QN277_006071</name>
</gene>
<keyword evidence="4" id="KW-1185">Reference proteome</keyword>
<evidence type="ECO:0000313" key="3">
    <source>
        <dbReference type="EMBL" id="KAK4259773.1"/>
    </source>
</evidence>
<sequence>MALFSNMLSFLFFTILLLLSLQIHARDSQFFSKVTHPINNNKNDKETNLIPNKKDEPVTMNKSDQQDQPIFIPEIDNNYGLYGHESANGEFLPATTTTYRPYKAETEEYTSTYPTKKYSYYNRDQNENNSYYKDAYGNDLDNTRYIEGGYENLSNNRMRRKNQKMYNSNNGGYVRYDYNGERQGMSDTRFMAGDGKYYYENSNSMEGYQNQLGFEGNNNMDGFHP</sequence>
<evidence type="ECO:0008006" key="5">
    <source>
        <dbReference type="Google" id="ProtNLM"/>
    </source>
</evidence>
<accession>A0AAE1IYF5</accession>
<dbReference type="PANTHER" id="PTHR35274">
    <property type="entry name" value="E6-LIKE PROTEIN"/>
    <property type="match status" value="1"/>
</dbReference>
<evidence type="ECO:0000256" key="2">
    <source>
        <dbReference type="SAM" id="SignalP"/>
    </source>
</evidence>
<dbReference type="EMBL" id="JAWXYG010000011">
    <property type="protein sequence ID" value="KAK4259773.1"/>
    <property type="molecule type" value="Genomic_DNA"/>
</dbReference>
<dbReference type="AlphaFoldDB" id="A0AAE1IYF5"/>
<reference evidence="3" key="1">
    <citation type="submission" date="2023-10" db="EMBL/GenBank/DDBJ databases">
        <title>Chromosome-level genome of the transformable northern wattle, Acacia crassicarpa.</title>
        <authorList>
            <person name="Massaro I."/>
            <person name="Sinha N.R."/>
            <person name="Poethig S."/>
            <person name="Leichty A.R."/>
        </authorList>
    </citation>
    <scope>NUCLEOTIDE SEQUENCE</scope>
    <source>
        <strain evidence="3">Acra3RX</strain>
        <tissue evidence="3">Leaf</tissue>
    </source>
</reference>
<feature type="chain" id="PRO_5042164923" description="Protein E6-like" evidence="2">
    <location>
        <begin position="26"/>
        <end position="225"/>
    </location>
</feature>
<feature type="region of interest" description="Disordered" evidence="1">
    <location>
        <begin position="42"/>
        <end position="64"/>
    </location>
</feature>
<name>A0AAE1IYF5_9FABA</name>
<dbReference type="InterPro" id="IPR040290">
    <property type="entry name" value="Prot_E6-like"/>
</dbReference>
<evidence type="ECO:0000256" key="1">
    <source>
        <dbReference type="SAM" id="MobiDB-lite"/>
    </source>
</evidence>
<keyword evidence="2" id="KW-0732">Signal</keyword>
<dbReference type="Proteomes" id="UP001293593">
    <property type="component" value="Unassembled WGS sequence"/>
</dbReference>
<feature type="compositionally biased region" description="Basic and acidic residues" evidence="1">
    <location>
        <begin position="42"/>
        <end position="57"/>
    </location>
</feature>
<evidence type="ECO:0000313" key="4">
    <source>
        <dbReference type="Proteomes" id="UP001293593"/>
    </source>
</evidence>
<organism evidence="3 4">
    <name type="scientific">Acacia crassicarpa</name>
    <name type="common">northern wattle</name>
    <dbReference type="NCBI Taxonomy" id="499986"/>
    <lineage>
        <taxon>Eukaryota</taxon>
        <taxon>Viridiplantae</taxon>
        <taxon>Streptophyta</taxon>
        <taxon>Embryophyta</taxon>
        <taxon>Tracheophyta</taxon>
        <taxon>Spermatophyta</taxon>
        <taxon>Magnoliopsida</taxon>
        <taxon>eudicotyledons</taxon>
        <taxon>Gunneridae</taxon>
        <taxon>Pentapetalae</taxon>
        <taxon>rosids</taxon>
        <taxon>fabids</taxon>
        <taxon>Fabales</taxon>
        <taxon>Fabaceae</taxon>
        <taxon>Caesalpinioideae</taxon>
        <taxon>mimosoid clade</taxon>
        <taxon>Acacieae</taxon>
        <taxon>Acacia</taxon>
    </lineage>
</organism>
<proteinExistence type="predicted"/>
<feature type="signal peptide" evidence="2">
    <location>
        <begin position="1"/>
        <end position="25"/>
    </location>
</feature>
<dbReference type="PANTHER" id="PTHR35274:SF2">
    <property type="entry name" value="E6-LIKE PROTEIN"/>
    <property type="match status" value="1"/>
</dbReference>
<protein>
    <recommendedName>
        <fullName evidence="5">Protein E6-like</fullName>
    </recommendedName>
</protein>
<comment type="caution">
    <text evidence="3">The sequence shown here is derived from an EMBL/GenBank/DDBJ whole genome shotgun (WGS) entry which is preliminary data.</text>
</comment>